<comment type="caution">
    <text evidence="2">The sequence shown here is derived from an EMBL/GenBank/DDBJ whole genome shotgun (WGS) entry which is preliminary data.</text>
</comment>
<dbReference type="EMBL" id="VLLL01000006">
    <property type="protein sequence ID" value="TWJ12659.1"/>
    <property type="molecule type" value="Genomic_DNA"/>
</dbReference>
<protein>
    <submittedName>
        <fullName evidence="2">DNA-binding XRE family transcriptional regulator</fullName>
    </submittedName>
</protein>
<keyword evidence="2" id="KW-0238">DNA-binding</keyword>
<evidence type="ECO:0000313" key="3">
    <source>
        <dbReference type="Proteomes" id="UP000321617"/>
    </source>
</evidence>
<evidence type="ECO:0000259" key="1">
    <source>
        <dbReference type="PROSITE" id="PS50943"/>
    </source>
</evidence>
<accession>A0A562V435</accession>
<dbReference type="Gene3D" id="1.10.260.40">
    <property type="entry name" value="lambda repressor-like DNA-binding domains"/>
    <property type="match status" value="1"/>
</dbReference>
<feature type="domain" description="HTH cro/C1-type" evidence="1">
    <location>
        <begin position="17"/>
        <end position="71"/>
    </location>
</feature>
<reference evidence="2 3" key="1">
    <citation type="journal article" date="2013" name="Stand. Genomic Sci.">
        <title>Genomic Encyclopedia of Type Strains, Phase I: The one thousand microbial genomes (KMG-I) project.</title>
        <authorList>
            <person name="Kyrpides N.C."/>
            <person name="Woyke T."/>
            <person name="Eisen J.A."/>
            <person name="Garrity G."/>
            <person name="Lilburn T.G."/>
            <person name="Beck B.J."/>
            <person name="Whitman W.B."/>
            <person name="Hugenholtz P."/>
            <person name="Klenk H.P."/>
        </authorList>
    </citation>
    <scope>NUCLEOTIDE SEQUENCE [LARGE SCALE GENOMIC DNA]</scope>
    <source>
        <strain evidence="2 3">DSM 45044</strain>
    </source>
</reference>
<dbReference type="CDD" id="cd00093">
    <property type="entry name" value="HTH_XRE"/>
    <property type="match status" value="1"/>
</dbReference>
<evidence type="ECO:0000313" key="2">
    <source>
        <dbReference type="EMBL" id="TWJ12659.1"/>
    </source>
</evidence>
<dbReference type="Proteomes" id="UP000321617">
    <property type="component" value="Unassembled WGS sequence"/>
</dbReference>
<dbReference type="OrthoDB" id="3458546at2"/>
<dbReference type="SMART" id="SM00530">
    <property type="entry name" value="HTH_XRE"/>
    <property type="match status" value="1"/>
</dbReference>
<dbReference type="InterPro" id="IPR010982">
    <property type="entry name" value="Lambda_DNA-bd_dom_sf"/>
</dbReference>
<dbReference type="GO" id="GO:0003677">
    <property type="term" value="F:DNA binding"/>
    <property type="evidence" value="ECO:0007669"/>
    <property type="project" value="UniProtKB-KW"/>
</dbReference>
<dbReference type="Pfam" id="PF19054">
    <property type="entry name" value="DUF5753"/>
    <property type="match status" value="1"/>
</dbReference>
<dbReference type="PROSITE" id="PS50943">
    <property type="entry name" value="HTH_CROC1"/>
    <property type="match status" value="1"/>
</dbReference>
<dbReference type="AlphaFoldDB" id="A0A562V435"/>
<keyword evidence="3" id="KW-1185">Reference proteome</keyword>
<name>A0A562V435_9ACTN</name>
<dbReference type="InterPro" id="IPR043917">
    <property type="entry name" value="DUF5753"/>
</dbReference>
<dbReference type="SUPFAM" id="SSF47413">
    <property type="entry name" value="lambda repressor-like DNA-binding domains"/>
    <property type="match status" value="1"/>
</dbReference>
<gene>
    <name evidence="2" type="ORF">LX16_3421</name>
</gene>
<organism evidence="2 3">
    <name type="scientific">Stackebrandtia albiflava</name>
    <dbReference type="NCBI Taxonomy" id="406432"/>
    <lineage>
        <taxon>Bacteria</taxon>
        <taxon>Bacillati</taxon>
        <taxon>Actinomycetota</taxon>
        <taxon>Actinomycetes</taxon>
        <taxon>Glycomycetales</taxon>
        <taxon>Glycomycetaceae</taxon>
        <taxon>Stackebrandtia</taxon>
    </lineage>
</organism>
<dbReference type="Pfam" id="PF13560">
    <property type="entry name" value="HTH_31"/>
    <property type="match status" value="1"/>
</dbReference>
<sequence length="270" mass="29850">MDPAPPFISKRALGDLLQRLRGEAAMSVAEAASELDVDRDTVRRWETGAHVPKKSALEHLGRLYGASADEVRHLVKLSRDSKRPGLWEGADVPQQMRQLYESEPAAESIQTLELALIPGLLQTPEYHLASQEVELVLPPERAGSARRVRERRQSEVFGLESPPKMTFIMAAAALQNLSNHPGVGPGQVARLREVNAMERAEVLVLHGCLHAGMVGSFTIVHPPEGLARPFVYVESVDGGRYVEDRDVVFSYTRTFDLVRASAIPLEEYLT</sequence>
<proteinExistence type="predicted"/>
<dbReference type="InterPro" id="IPR001387">
    <property type="entry name" value="Cro/C1-type_HTH"/>
</dbReference>
<dbReference type="RefSeq" id="WP_147139946.1">
    <property type="nucleotide sequence ID" value="NZ_BAABIJ010000002.1"/>
</dbReference>